<dbReference type="InterPro" id="IPR010627">
    <property type="entry name" value="Prepilin_pept_A24_N"/>
</dbReference>
<sequence>MTWLVAALLFAYGLAFGSFANVVAYRVPRRESIVRPRSHCVHCHHTLSWWELVPVLSWLVLRGRCRGCGKPISPRYPLLEFVTGVLFASAWWQGHTLAQVFVWALFWLYLMMAVGTDLTAMIVPDVLSLPAAVVLLGASGLTHIQPWTHATIGLATGFAMVLAVHLLSGGRMGLGDAKLYLGIGAMLGPWLTLLSFVLAAILGSVIGIGLRLAGKLQAGQYVPFVPFIALGVMAAAWYGHALVHLYIRLVGL</sequence>
<dbReference type="GO" id="GO:0005886">
    <property type="term" value="C:plasma membrane"/>
    <property type="evidence" value="ECO:0007669"/>
    <property type="project" value="UniProtKB-SubCell"/>
</dbReference>
<evidence type="ECO:0000256" key="3">
    <source>
        <dbReference type="ARBA" id="ARBA00022475"/>
    </source>
</evidence>
<dbReference type="InterPro" id="IPR000045">
    <property type="entry name" value="Prepilin_IV_endopep_pep"/>
</dbReference>
<evidence type="ECO:0000259" key="8">
    <source>
        <dbReference type="Pfam" id="PF01478"/>
    </source>
</evidence>
<evidence type="ECO:0000259" key="9">
    <source>
        <dbReference type="Pfam" id="PF06750"/>
    </source>
</evidence>
<keyword evidence="11" id="KW-1185">Reference proteome</keyword>
<comment type="caution">
    <text evidence="10">The sequence shown here is derived from an EMBL/GenBank/DDBJ whole genome shotgun (WGS) entry which is preliminary data.</text>
</comment>
<keyword evidence="3" id="KW-1003">Cell membrane</keyword>
<evidence type="ECO:0000256" key="1">
    <source>
        <dbReference type="ARBA" id="ARBA00004651"/>
    </source>
</evidence>
<dbReference type="GO" id="GO:0008168">
    <property type="term" value="F:methyltransferase activity"/>
    <property type="evidence" value="ECO:0007669"/>
    <property type="project" value="UniProtKB-KW"/>
</dbReference>
<accession>A0A4R8LR51</accession>
<keyword evidence="5 7" id="KW-1133">Transmembrane helix</keyword>
<keyword evidence="10" id="KW-0489">Methyltransferase</keyword>
<feature type="domain" description="Prepilin type IV endopeptidase peptidase" evidence="8">
    <location>
        <begin position="106"/>
        <end position="208"/>
    </location>
</feature>
<comment type="similarity">
    <text evidence="2">Belongs to the peptidase A24 family.</text>
</comment>
<feature type="transmembrane region" description="Helical" evidence="7">
    <location>
        <begin position="150"/>
        <end position="167"/>
    </location>
</feature>
<evidence type="ECO:0000256" key="5">
    <source>
        <dbReference type="ARBA" id="ARBA00022989"/>
    </source>
</evidence>
<proteinExistence type="inferred from homology"/>
<dbReference type="AlphaFoldDB" id="A0A4R8LR51"/>
<name>A0A4R8LR51_9BACL</name>
<organism evidence="10 11">
    <name type="scientific">Alicyclobacillus sacchari</name>
    <dbReference type="NCBI Taxonomy" id="392010"/>
    <lineage>
        <taxon>Bacteria</taxon>
        <taxon>Bacillati</taxon>
        <taxon>Bacillota</taxon>
        <taxon>Bacilli</taxon>
        <taxon>Bacillales</taxon>
        <taxon>Alicyclobacillaceae</taxon>
        <taxon>Alicyclobacillus</taxon>
    </lineage>
</organism>
<dbReference type="RefSeq" id="WP_243834935.1">
    <property type="nucleotide sequence ID" value="NZ_BSUS01000001.1"/>
</dbReference>
<keyword evidence="10" id="KW-0808">Transferase</keyword>
<evidence type="ECO:0000256" key="7">
    <source>
        <dbReference type="SAM" id="Phobius"/>
    </source>
</evidence>
<keyword evidence="6 7" id="KW-0472">Membrane</keyword>
<dbReference type="InterPro" id="IPR050882">
    <property type="entry name" value="Prepilin_peptidase/N-MTase"/>
</dbReference>
<feature type="transmembrane region" description="Helical" evidence="7">
    <location>
        <begin position="100"/>
        <end position="119"/>
    </location>
</feature>
<dbReference type="PANTHER" id="PTHR30487">
    <property type="entry name" value="TYPE 4 PREPILIN-LIKE PROTEINS LEADER PEPTIDE-PROCESSING ENZYME"/>
    <property type="match status" value="1"/>
</dbReference>
<evidence type="ECO:0000313" key="10">
    <source>
        <dbReference type="EMBL" id="TDY50050.1"/>
    </source>
</evidence>
<dbReference type="GO" id="GO:0006465">
    <property type="term" value="P:signal peptide processing"/>
    <property type="evidence" value="ECO:0007669"/>
    <property type="project" value="TreeGrafter"/>
</dbReference>
<evidence type="ECO:0000256" key="4">
    <source>
        <dbReference type="ARBA" id="ARBA00022692"/>
    </source>
</evidence>
<dbReference type="Gene3D" id="1.20.120.1220">
    <property type="match status" value="1"/>
</dbReference>
<dbReference type="Proteomes" id="UP000294581">
    <property type="component" value="Unassembled WGS sequence"/>
</dbReference>
<evidence type="ECO:0000256" key="6">
    <source>
        <dbReference type="ARBA" id="ARBA00023136"/>
    </source>
</evidence>
<dbReference type="GO" id="GO:0032259">
    <property type="term" value="P:methylation"/>
    <property type="evidence" value="ECO:0007669"/>
    <property type="project" value="UniProtKB-KW"/>
</dbReference>
<dbReference type="Pfam" id="PF06750">
    <property type="entry name" value="A24_N_bact"/>
    <property type="match status" value="1"/>
</dbReference>
<keyword evidence="4 7" id="KW-0812">Transmembrane</keyword>
<gene>
    <name evidence="10" type="ORF">C7445_10394</name>
</gene>
<reference evidence="10 11" key="1">
    <citation type="submission" date="2019-03" db="EMBL/GenBank/DDBJ databases">
        <title>Genomic Encyclopedia of Type Strains, Phase IV (KMG-IV): sequencing the most valuable type-strain genomes for metagenomic binning, comparative biology and taxonomic classification.</title>
        <authorList>
            <person name="Goeker M."/>
        </authorList>
    </citation>
    <scope>NUCLEOTIDE SEQUENCE [LARGE SCALE GENOMIC DNA]</scope>
    <source>
        <strain evidence="10 11">DSM 17974</strain>
    </source>
</reference>
<dbReference type="PANTHER" id="PTHR30487:SF0">
    <property type="entry name" value="PREPILIN LEADER PEPTIDASE_N-METHYLTRANSFERASE-RELATED"/>
    <property type="match status" value="1"/>
</dbReference>
<feature type="transmembrane region" description="Helical" evidence="7">
    <location>
        <begin position="224"/>
        <end position="247"/>
    </location>
</feature>
<evidence type="ECO:0000256" key="2">
    <source>
        <dbReference type="ARBA" id="ARBA00005801"/>
    </source>
</evidence>
<evidence type="ECO:0000313" key="11">
    <source>
        <dbReference type="Proteomes" id="UP000294581"/>
    </source>
</evidence>
<protein>
    <submittedName>
        <fullName evidence="10">Leader peptidase (Prepilin peptidase)/N-methyltransferase/leader peptidase (Prepilin peptidase)/N-methyltransferase</fullName>
    </submittedName>
</protein>
<feature type="domain" description="Prepilin peptidase A24 N-terminal" evidence="9">
    <location>
        <begin position="12"/>
        <end position="93"/>
    </location>
</feature>
<dbReference type="GO" id="GO:0004190">
    <property type="term" value="F:aspartic-type endopeptidase activity"/>
    <property type="evidence" value="ECO:0007669"/>
    <property type="project" value="InterPro"/>
</dbReference>
<dbReference type="EMBL" id="SORF01000003">
    <property type="protein sequence ID" value="TDY50050.1"/>
    <property type="molecule type" value="Genomic_DNA"/>
</dbReference>
<dbReference type="Pfam" id="PF01478">
    <property type="entry name" value="Peptidase_A24"/>
    <property type="match status" value="1"/>
</dbReference>
<comment type="subcellular location">
    <subcellularLocation>
        <location evidence="1">Cell membrane</location>
        <topology evidence="1">Multi-pass membrane protein</topology>
    </subcellularLocation>
</comment>
<feature type="transmembrane region" description="Helical" evidence="7">
    <location>
        <begin position="179"/>
        <end position="212"/>
    </location>
</feature>